<feature type="region of interest" description="Disordered" evidence="1">
    <location>
        <begin position="1"/>
        <end position="42"/>
    </location>
</feature>
<dbReference type="AlphaFoldDB" id="A0A4Y9ZCK3"/>
<comment type="caution">
    <text evidence="3">The sequence shown here is derived from an EMBL/GenBank/DDBJ whole genome shotgun (WGS) entry which is preliminary data.</text>
</comment>
<keyword evidence="2" id="KW-1133">Transmembrane helix</keyword>
<evidence type="ECO:0000256" key="1">
    <source>
        <dbReference type="SAM" id="MobiDB-lite"/>
    </source>
</evidence>
<reference evidence="3 4" key="1">
    <citation type="submission" date="2019-02" db="EMBL/GenBank/DDBJ databases">
        <title>Genome sequencing of the rare red list fungi Dentipellis fragilis.</title>
        <authorList>
            <person name="Buettner E."/>
            <person name="Kellner H."/>
        </authorList>
    </citation>
    <scope>NUCLEOTIDE SEQUENCE [LARGE SCALE GENOMIC DNA]</scope>
    <source>
        <strain evidence="3 4">DSM 105465</strain>
    </source>
</reference>
<keyword evidence="2" id="KW-0472">Membrane</keyword>
<sequence length="287" mass="30645">MISSTHIPRRTASPHAISSRIAPPTCIPHTQNTERPLASFPSSAAPRAGAIVTGSRRSALRNRNVNAGTHGRAPNTGTALIPSRLRLRLHANRTYPLLTACSSLSPSLSLGASPGPRALHVHHHSILALGAVALNALLCFFCLLMSGVGCARVVVHRIQDSGLGIRCSSVCGARMACATRLCLYTSRAPHAMYPTPRAANLAKRRCRRVHMHLTGRTPPRRISEADHACAHARLNAQLLLTAPQTPTRVAGLGLRGTRLRPRGALVDSLLTEAPRARLPKSEVLVST</sequence>
<name>A0A4Y9ZCK3_9AGAM</name>
<gene>
    <name evidence="3" type="ORF">EVG20_g1476</name>
</gene>
<dbReference type="Proteomes" id="UP000298327">
    <property type="component" value="Unassembled WGS sequence"/>
</dbReference>
<evidence type="ECO:0000313" key="3">
    <source>
        <dbReference type="EMBL" id="TFY71531.1"/>
    </source>
</evidence>
<dbReference type="EMBL" id="SEOQ01000047">
    <property type="protein sequence ID" value="TFY71531.1"/>
    <property type="molecule type" value="Genomic_DNA"/>
</dbReference>
<keyword evidence="2" id="KW-0812">Transmembrane</keyword>
<organism evidence="3 4">
    <name type="scientific">Dentipellis fragilis</name>
    <dbReference type="NCBI Taxonomy" id="205917"/>
    <lineage>
        <taxon>Eukaryota</taxon>
        <taxon>Fungi</taxon>
        <taxon>Dikarya</taxon>
        <taxon>Basidiomycota</taxon>
        <taxon>Agaricomycotina</taxon>
        <taxon>Agaricomycetes</taxon>
        <taxon>Russulales</taxon>
        <taxon>Hericiaceae</taxon>
        <taxon>Dentipellis</taxon>
    </lineage>
</organism>
<protein>
    <submittedName>
        <fullName evidence="3">Uncharacterized protein</fullName>
    </submittedName>
</protein>
<evidence type="ECO:0000313" key="4">
    <source>
        <dbReference type="Proteomes" id="UP000298327"/>
    </source>
</evidence>
<feature type="transmembrane region" description="Helical" evidence="2">
    <location>
        <begin position="126"/>
        <end position="148"/>
    </location>
</feature>
<evidence type="ECO:0000256" key="2">
    <source>
        <dbReference type="SAM" id="Phobius"/>
    </source>
</evidence>
<accession>A0A4Y9ZCK3</accession>
<proteinExistence type="predicted"/>
<keyword evidence="4" id="KW-1185">Reference proteome</keyword>